<dbReference type="EMBL" id="OIVN01002902">
    <property type="protein sequence ID" value="SPD07351.1"/>
    <property type="molecule type" value="Genomic_DNA"/>
</dbReference>
<proteinExistence type="predicted"/>
<name>A0A2N9H6S5_FAGSY</name>
<protein>
    <submittedName>
        <fullName evidence="1">Uncharacterized protein</fullName>
    </submittedName>
</protein>
<organism evidence="1">
    <name type="scientific">Fagus sylvatica</name>
    <name type="common">Beechnut</name>
    <dbReference type="NCBI Taxonomy" id="28930"/>
    <lineage>
        <taxon>Eukaryota</taxon>
        <taxon>Viridiplantae</taxon>
        <taxon>Streptophyta</taxon>
        <taxon>Embryophyta</taxon>
        <taxon>Tracheophyta</taxon>
        <taxon>Spermatophyta</taxon>
        <taxon>Magnoliopsida</taxon>
        <taxon>eudicotyledons</taxon>
        <taxon>Gunneridae</taxon>
        <taxon>Pentapetalae</taxon>
        <taxon>rosids</taxon>
        <taxon>fabids</taxon>
        <taxon>Fagales</taxon>
        <taxon>Fagaceae</taxon>
        <taxon>Fagus</taxon>
    </lineage>
</organism>
<accession>A0A2N9H6S5</accession>
<sequence>MWKFQKCSGGFHFLDYSVNGRLYWESVIHLSYAFSFPTSVEIAMQCIAKNGTAGPGSKPRIPPLGSETLGFGQKHDATVDIPLDTMNDSKSKVKELAAWEADLKRREKVSAAIP</sequence>
<evidence type="ECO:0000313" key="2">
    <source>
        <dbReference type="EMBL" id="SPD16621.1"/>
    </source>
</evidence>
<evidence type="ECO:0000313" key="1">
    <source>
        <dbReference type="EMBL" id="SPD07351.1"/>
    </source>
</evidence>
<gene>
    <name evidence="1" type="ORF">FSB_LOCUS35233</name>
    <name evidence="2" type="ORF">FSB_LOCUS44503</name>
</gene>
<dbReference type="AlphaFoldDB" id="A0A2N9H6S5"/>
<dbReference type="EMBL" id="OIVN01004313">
    <property type="protein sequence ID" value="SPD16621.1"/>
    <property type="molecule type" value="Genomic_DNA"/>
</dbReference>
<reference evidence="1" key="1">
    <citation type="submission" date="2018-02" db="EMBL/GenBank/DDBJ databases">
        <authorList>
            <person name="Cohen D.B."/>
            <person name="Kent A.D."/>
        </authorList>
    </citation>
    <scope>NUCLEOTIDE SEQUENCE</scope>
</reference>